<evidence type="ECO:0000256" key="1">
    <source>
        <dbReference type="SAM" id="SignalP"/>
    </source>
</evidence>
<sequence>MKRFLALAFCCLFFLMGCTPKTVISSTYDFDQVQRIGIMSFENRYAALRGVENLFAKYFISSGFKVVERAQLESVLKEHNISVSGYLSPETTRQIGRILGVDLLLIGEVSSYTPARTELTMTATRRTEARPVYTQDVMQLPDGTYVGYTRNVGTTVSHSTDVRPTEYVINAQVGIIAKLVDVETAEIVWIGSFDESSSSALDAADYIARSLVKSFTKELAKRQDIK</sequence>
<comment type="caution">
    <text evidence="2">The sequence shown here is derived from an EMBL/GenBank/DDBJ whole genome shotgun (WGS) entry which is preliminary data.</text>
</comment>
<reference evidence="2" key="1">
    <citation type="submission" date="2019-04" db="EMBL/GenBank/DDBJ databases">
        <title>Evolution of Biomass-Degrading Anaerobic Consortia Revealed by Metagenomics.</title>
        <authorList>
            <person name="Peng X."/>
        </authorList>
    </citation>
    <scope>NUCLEOTIDE SEQUENCE</scope>
    <source>
        <strain evidence="2">SIG66</strain>
    </source>
</reference>
<dbReference type="AlphaFoldDB" id="A0A928DP95"/>
<protein>
    <recommendedName>
        <fullName evidence="4">Curli production assembly/transport component CsgG</fullName>
    </recommendedName>
</protein>
<dbReference type="Gene3D" id="3.40.50.10610">
    <property type="entry name" value="ABC-type transport auxiliary lipoprotein component"/>
    <property type="match status" value="1"/>
</dbReference>
<dbReference type="Proteomes" id="UP000725649">
    <property type="component" value="Unassembled WGS sequence"/>
</dbReference>
<feature type="signal peptide" evidence="1">
    <location>
        <begin position="1"/>
        <end position="20"/>
    </location>
</feature>
<feature type="chain" id="PRO_5037871354" description="Curli production assembly/transport component CsgG" evidence="1">
    <location>
        <begin position="21"/>
        <end position="226"/>
    </location>
</feature>
<dbReference type="EMBL" id="SUVG01000003">
    <property type="protein sequence ID" value="MBE6421038.1"/>
    <property type="molecule type" value="Genomic_DNA"/>
</dbReference>
<name>A0A928DP95_9BACT</name>
<keyword evidence="1" id="KW-0732">Signal</keyword>
<evidence type="ECO:0000313" key="3">
    <source>
        <dbReference type="Proteomes" id="UP000725649"/>
    </source>
</evidence>
<accession>A0A928DP95</accession>
<proteinExistence type="predicted"/>
<organism evidence="2 3">
    <name type="scientific">Candidatus Avelusimicrobium gallicola</name>
    <dbReference type="NCBI Taxonomy" id="2562704"/>
    <lineage>
        <taxon>Bacteria</taxon>
        <taxon>Pseudomonadati</taxon>
        <taxon>Elusimicrobiota</taxon>
        <taxon>Elusimicrobia</taxon>
        <taxon>Elusimicrobiales</taxon>
        <taxon>Elusimicrobiaceae</taxon>
        <taxon>Candidatus Avelusimicrobium</taxon>
    </lineage>
</organism>
<evidence type="ECO:0008006" key="4">
    <source>
        <dbReference type="Google" id="ProtNLM"/>
    </source>
</evidence>
<dbReference type="Pfam" id="PF03783">
    <property type="entry name" value="CsgG"/>
    <property type="match status" value="1"/>
</dbReference>
<gene>
    <name evidence="2" type="ORF">E7027_02710</name>
</gene>
<evidence type="ECO:0000313" key="2">
    <source>
        <dbReference type="EMBL" id="MBE6421038.1"/>
    </source>
</evidence>
<dbReference type="InterPro" id="IPR005534">
    <property type="entry name" value="Curli_assmbl/transp-comp_CsgG"/>
</dbReference>
<dbReference type="GO" id="GO:0030288">
    <property type="term" value="C:outer membrane-bounded periplasmic space"/>
    <property type="evidence" value="ECO:0007669"/>
    <property type="project" value="InterPro"/>
</dbReference>
<dbReference type="PROSITE" id="PS51257">
    <property type="entry name" value="PROKAR_LIPOPROTEIN"/>
    <property type="match status" value="1"/>
</dbReference>